<dbReference type="AlphaFoldDB" id="A0A8X8IB24"/>
<sequence>MWRLMMNQTNVLILAAGKGTRMKSKRPKVLHPVCGKPMVKHVIDAVQQTQGQTHIYVVVGHGAELVQQELGEGYTYVEQKKQLGTGHAVMVAAPHLREAAGQTLVLYGDTPLISGQTLQAFLTAHQEAQAAVSILTTFVDDPEGYGRIIRDEQGQVKKIVEEKDATAEEKQVKEINTGIYCFDNQKLLQALSQITNDNAQGEYYLTDCIEILERKGEKITAYVTHDQEEIMGINDRIALAQAEKVMRRRINERHMSQGVTIIDPEHTYIGPDVVIGQDTVIYPGTILSGRTVIDEDCQVGPHAELIDVKVGRATSIVHSKAVDSQIGSQTQVGPFAYIRPGTTIGDRCRVGNFVEVKNSVVKDGAKIPHLSYVGDADIGERVNMGCGSITVNYDGIHKHRTVVENDSFVGCNVNLVAPVTIGEGAYIAAGSTITHPVPAYSLAIARERQTVKENYALKLRSNKERQDR</sequence>
<evidence type="ECO:0000256" key="11">
    <source>
        <dbReference type="ARBA" id="ARBA00022842"/>
    </source>
</evidence>
<feature type="binding site" evidence="20">
    <location>
        <position position="429"/>
    </location>
    <ligand>
        <name>acetyl-CoA</name>
        <dbReference type="ChEBI" id="CHEBI:57288"/>
    </ligand>
</feature>
<feature type="binding site" evidence="20">
    <location>
        <position position="146"/>
    </location>
    <ligand>
        <name>UDP-N-acetyl-alpha-D-glucosamine</name>
        <dbReference type="ChEBI" id="CHEBI:57705"/>
    </ligand>
</feature>
<evidence type="ECO:0000256" key="4">
    <source>
        <dbReference type="ARBA" id="ARBA00007707"/>
    </source>
</evidence>
<dbReference type="GO" id="GO:0019134">
    <property type="term" value="F:glucosamine-1-phosphate N-acetyltransferase activity"/>
    <property type="evidence" value="ECO:0007669"/>
    <property type="project" value="UniProtKB-UniRule"/>
</dbReference>
<dbReference type="Pfam" id="PF00132">
    <property type="entry name" value="Hexapep"/>
    <property type="match status" value="2"/>
</dbReference>
<dbReference type="InterPro" id="IPR029044">
    <property type="entry name" value="Nucleotide-diphossugar_trans"/>
</dbReference>
<dbReference type="GO" id="GO:0005737">
    <property type="term" value="C:cytoplasm"/>
    <property type="evidence" value="ECO:0007669"/>
    <property type="project" value="UniProtKB-SubCell"/>
</dbReference>
<dbReference type="GO" id="GO:0000902">
    <property type="term" value="P:cell morphogenesis"/>
    <property type="evidence" value="ECO:0007669"/>
    <property type="project" value="UniProtKB-UniRule"/>
</dbReference>
<dbReference type="GO" id="GO:0071555">
    <property type="term" value="P:cell wall organization"/>
    <property type="evidence" value="ECO:0007669"/>
    <property type="project" value="UniProtKB-KW"/>
</dbReference>
<dbReference type="InterPro" id="IPR018357">
    <property type="entry name" value="Hexapep_transf_CS"/>
</dbReference>
<dbReference type="GO" id="GO:0009245">
    <property type="term" value="P:lipid A biosynthetic process"/>
    <property type="evidence" value="ECO:0007669"/>
    <property type="project" value="UniProtKB-UniRule"/>
</dbReference>
<evidence type="ECO:0000256" key="7">
    <source>
        <dbReference type="ARBA" id="ARBA00022679"/>
    </source>
</evidence>
<dbReference type="Gene3D" id="3.90.550.10">
    <property type="entry name" value="Spore Coat Polysaccharide Biosynthesis Protein SpsA, Chain A"/>
    <property type="match status" value="1"/>
</dbReference>
<feature type="region of interest" description="Linker" evidence="20">
    <location>
        <begin position="237"/>
        <end position="257"/>
    </location>
</feature>
<feature type="region of interest" description="N-acetyltransferase" evidence="20">
    <location>
        <begin position="258"/>
        <end position="468"/>
    </location>
</feature>
<keyword evidence="14 20" id="KW-0511">Multifunctional enzyme</keyword>
<evidence type="ECO:0000256" key="13">
    <source>
        <dbReference type="ARBA" id="ARBA00022984"/>
    </source>
</evidence>
<evidence type="ECO:0000256" key="10">
    <source>
        <dbReference type="ARBA" id="ARBA00022737"/>
    </source>
</evidence>
<evidence type="ECO:0000313" key="22">
    <source>
        <dbReference type="EMBL" id="QZT34346.1"/>
    </source>
</evidence>
<feature type="binding site" evidence="20">
    <location>
        <position position="372"/>
    </location>
    <ligand>
        <name>UDP-N-acetyl-alpha-D-glucosamine</name>
        <dbReference type="ChEBI" id="CHEBI:57705"/>
    </ligand>
</feature>
<dbReference type="PANTHER" id="PTHR43584">
    <property type="entry name" value="NUCLEOTIDYL TRANSFERASE"/>
    <property type="match status" value="1"/>
</dbReference>
<evidence type="ECO:0000256" key="17">
    <source>
        <dbReference type="ARBA" id="ARBA00048247"/>
    </source>
</evidence>
<comment type="catalytic activity">
    <reaction evidence="18 20">
        <text>N-acetyl-alpha-D-glucosamine 1-phosphate + UTP + H(+) = UDP-N-acetyl-alpha-D-glucosamine + diphosphate</text>
        <dbReference type="Rhea" id="RHEA:13509"/>
        <dbReference type="ChEBI" id="CHEBI:15378"/>
        <dbReference type="ChEBI" id="CHEBI:33019"/>
        <dbReference type="ChEBI" id="CHEBI:46398"/>
        <dbReference type="ChEBI" id="CHEBI:57705"/>
        <dbReference type="ChEBI" id="CHEBI:57776"/>
        <dbReference type="EC" id="2.7.7.23"/>
    </reaction>
</comment>
<dbReference type="PROSITE" id="PS00101">
    <property type="entry name" value="HEXAPEP_TRANSFERASES"/>
    <property type="match status" value="1"/>
</dbReference>
<keyword evidence="10 20" id="KW-0677">Repeat</keyword>
<protein>
    <recommendedName>
        <fullName evidence="20">Bifunctional protein GlmU</fullName>
    </recommendedName>
    <domain>
        <recommendedName>
            <fullName evidence="20">UDP-N-acetylglucosamine pyrophosphorylase</fullName>
            <ecNumber evidence="20">2.7.7.23</ecNumber>
        </recommendedName>
        <alternativeName>
            <fullName evidence="20">N-acetylglucosamine-1-phosphate uridyltransferase</fullName>
        </alternativeName>
    </domain>
    <domain>
        <recommendedName>
            <fullName evidence="20">Glucosamine-1-phosphate N-acetyltransferase</fullName>
            <ecNumber evidence="20">2.3.1.157</ecNumber>
        </recommendedName>
    </domain>
</protein>
<comment type="pathway">
    <text evidence="20">Bacterial outer membrane biogenesis; LPS lipid A biosynthesis.</text>
</comment>
<keyword evidence="8 20" id="KW-0548">Nucleotidyltransferase</keyword>
<dbReference type="InterPro" id="IPR001451">
    <property type="entry name" value="Hexapep"/>
</dbReference>
<keyword evidence="15 20" id="KW-0012">Acyltransferase</keyword>
<dbReference type="GO" id="GO:0008360">
    <property type="term" value="P:regulation of cell shape"/>
    <property type="evidence" value="ECO:0007669"/>
    <property type="project" value="UniProtKB-KW"/>
</dbReference>
<feature type="binding site" evidence="20">
    <location>
        <position position="109"/>
    </location>
    <ligand>
        <name>Mg(2+)</name>
        <dbReference type="ChEBI" id="CHEBI:18420"/>
    </ligand>
</feature>
<keyword evidence="11 20" id="KW-0460">Magnesium</keyword>
<feature type="binding site" evidence="20">
    <location>
        <position position="357"/>
    </location>
    <ligand>
        <name>UDP-N-acetyl-alpha-D-glucosamine</name>
        <dbReference type="ChEBI" id="CHEBI:57705"/>
    </ligand>
</feature>
<dbReference type="GO" id="GO:0009252">
    <property type="term" value="P:peptidoglycan biosynthetic process"/>
    <property type="evidence" value="ECO:0007669"/>
    <property type="project" value="UniProtKB-UniRule"/>
</dbReference>
<comment type="subcellular location">
    <subcellularLocation>
        <location evidence="1 20">Cytoplasm</location>
    </subcellularLocation>
</comment>
<keyword evidence="13 20" id="KW-0573">Peptidoglycan synthesis</keyword>
<evidence type="ECO:0000256" key="14">
    <source>
        <dbReference type="ARBA" id="ARBA00023268"/>
    </source>
</evidence>
<feature type="binding site" evidence="20">
    <location>
        <position position="176"/>
    </location>
    <ligand>
        <name>UDP-N-acetyl-alpha-D-glucosamine</name>
        <dbReference type="ChEBI" id="CHEBI:57705"/>
    </ligand>
</feature>
<accession>A0A8X8IB24</accession>
<evidence type="ECO:0000256" key="3">
    <source>
        <dbReference type="ARBA" id="ARBA00005208"/>
    </source>
</evidence>
<dbReference type="Gene3D" id="2.160.10.10">
    <property type="entry name" value="Hexapeptide repeat proteins"/>
    <property type="match status" value="1"/>
</dbReference>
<comment type="subunit">
    <text evidence="20">Homotrimer.</text>
</comment>
<feature type="binding site" evidence="20">
    <location>
        <position position="161"/>
    </location>
    <ligand>
        <name>UDP-N-acetyl-alpha-D-glucosamine</name>
        <dbReference type="ChEBI" id="CHEBI:57705"/>
    </ligand>
</feature>
<keyword evidence="16 20" id="KW-0961">Cell wall biogenesis/degradation</keyword>
<keyword evidence="23" id="KW-1185">Reference proteome</keyword>
<gene>
    <name evidence="20 22" type="primary">glmU</name>
    <name evidence="22" type="ORF">HUR95_02775</name>
</gene>
<dbReference type="GO" id="GO:0000287">
    <property type="term" value="F:magnesium ion binding"/>
    <property type="evidence" value="ECO:0007669"/>
    <property type="project" value="UniProtKB-UniRule"/>
</dbReference>
<feature type="binding site" evidence="20">
    <location>
        <begin position="84"/>
        <end position="85"/>
    </location>
    <ligand>
        <name>UDP-N-acetyl-alpha-D-glucosamine</name>
        <dbReference type="ChEBI" id="CHEBI:57705"/>
    </ligand>
</feature>
<dbReference type="EC" id="2.7.7.23" evidence="20"/>
<dbReference type="Proteomes" id="UP000825179">
    <property type="component" value="Chromosome"/>
</dbReference>
<dbReference type="EC" id="2.3.1.157" evidence="20"/>
<dbReference type="CDD" id="cd02540">
    <property type="entry name" value="GT2_GlmU_N_bac"/>
    <property type="match status" value="1"/>
</dbReference>
<feature type="region of interest" description="Pyrophosphorylase" evidence="20">
    <location>
        <begin position="1"/>
        <end position="236"/>
    </location>
</feature>
<feature type="binding site" evidence="20">
    <location>
        <position position="383"/>
    </location>
    <ligand>
        <name>UDP-N-acetyl-alpha-D-glucosamine</name>
        <dbReference type="ChEBI" id="CHEBI:57705"/>
    </ligand>
</feature>
<evidence type="ECO:0000259" key="21">
    <source>
        <dbReference type="Pfam" id="PF00483"/>
    </source>
</evidence>
<dbReference type="GO" id="GO:0003977">
    <property type="term" value="F:UDP-N-acetylglucosamine diphosphorylase activity"/>
    <property type="evidence" value="ECO:0007669"/>
    <property type="project" value="UniProtKB-UniRule"/>
</dbReference>
<comment type="similarity">
    <text evidence="5 20">In the N-terminal section; belongs to the N-acetylglucosamine-1-phosphate uridyltransferase family.</text>
</comment>
<evidence type="ECO:0000256" key="6">
    <source>
        <dbReference type="ARBA" id="ARBA00022490"/>
    </source>
</evidence>
<comment type="similarity">
    <text evidence="4 20">In the C-terminal section; belongs to the transferase hexapeptide repeat family.</text>
</comment>
<feature type="binding site" evidence="20">
    <location>
        <position position="234"/>
    </location>
    <ligand>
        <name>UDP-N-acetyl-alpha-D-glucosamine</name>
        <dbReference type="ChEBI" id="CHEBI:57705"/>
    </ligand>
</feature>
<evidence type="ECO:0000256" key="18">
    <source>
        <dbReference type="ARBA" id="ARBA00048493"/>
    </source>
</evidence>
<feature type="binding site" evidence="20">
    <location>
        <begin position="392"/>
        <end position="393"/>
    </location>
    <ligand>
        <name>acetyl-CoA</name>
        <dbReference type="ChEBI" id="CHEBI:57288"/>
    </ligand>
</feature>
<comment type="pathway">
    <text evidence="3 20">Nucleotide-sugar biosynthesis; UDP-N-acetyl-alpha-D-glucosamine biosynthesis; UDP-N-acetyl-alpha-D-glucosamine from N-acetyl-alpha-D-glucosamine 1-phosphate: step 1/1.</text>
</comment>
<feature type="binding site" evidence="20">
    <location>
        <position position="234"/>
    </location>
    <ligand>
        <name>Mg(2+)</name>
        <dbReference type="ChEBI" id="CHEBI:18420"/>
    </ligand>
</feature>
<keyword evidence="7 20" id="KW-0808">Transferase</keyword>
<keyword evidence="6 20" id="KW-0963">Cytoplasm</keyword>
<reference evidence="22 23" key="1">
    <citation type="journal article" date="2020" name="Extremophiles">
        <title>Genomic analysis of Caldalkalibacillus thermarum TA2.A1 reveals aerobic alkaliphilic metabolism and evolutionary hallmarks linking alkaliphilic bacteria and plant life.</title>
        <authorList>
            <person name="de Jong S.I."/>
            <person name="van den Broek M.A."/>
            <person name="Merkel A.Y."/>
            <person name="de la Torre Cortes P."/>
            <person name="Kalamorz F."/>
            <person name="Cook G.M."/>
            <person name="van Loosdrecht M.C.M."/>
            <person name="McMillan D.G.G."/>
        </authorList>
    </citation>
    <scope>NUCLEOTIDE SEQUENCE [LARGE SCALE GENOMIC DNA]</scope>
    <source>
        <strain evidence="22 23">TA2.A1</strain>
    </source>
</reference>
<evidence type="ECO:0000256" key="5">
    <source>
        <dbReference type="ARBA" id="ARBA00007947"/>
    </source>
</evidence>
<comment type="catalytic activity">
    <reaction evidence="17 20">
        <text>alpha-D-glucosamine 1-phosphate + acetyl-CoA = N-acetyl-alpha-D-glucosamine 1-phosphate + CoA + H(+)</text>
        <dbReference type="Rhea" id="RHEA:13725"/>
        <dbReference type="ChEBI" id="CHEBI:15378"/>
        <dbReference type="ChEBI" id="CHEBI:57287"/>
        <dbReference type="ChEBI" id="CHEBI:57288"/>
        <dbReference type="ChEBI" id="CHEBI:57776"/>
        <dbReference type="ChEBI" id="CHEBI:58516"/>
        <dbReference type="EC" id="2.3.1.157"/>
    </reaction>
</comment>
<feature type="active site" description="Proton acceptor" evidence="20">
    <location>
        <position position="369"/>
    </location>
</feature>
<feature type="binding site" evidence="20">
    <location>
        <begin position="107"/>
        <end position="109"/>
    </location>
    <ligand>
        <name>UDP-N-acetyl-alpha-D-glucosamine</name>
        <dbReference type="ChEBI" id="CHEBI:57705"/>
    </ligand>
</feature>
<feature type="binding site" evidence="20">
    <location>
        <position position="79"/>
    </location>
    <ligand>
        <name>UDP-N-acetyl-alpha-D-glucosamine</name>
        <dbReference type="ChEBI" id="CHEBI:57705"/>
    </ligand>
</feature>
<dbReference type="GO" id="GO:0016020">
    <property type="term" value="C:membrane"/>
    <property type="evidence" value="ECO:0007669"/>
    <property type="project" value="GOC"/>
</dbReference>
<keyword evidence="12 20" id="KW-0133">Cell shape</keyword>
<dbReference type="PANTHER" id="PTHR43584:SF3">
    <property type="entry name" value="BIFUNCTIONAL PROTEIN GLMU"/>
    <property type="match status" value="1"/>
</dbReference>
<dbReference type="NCBIfam" id="NF010934">
    <property type="entry name" value="PRK14354.1"/>
    <property type="match status" value="1"/>
</dbReference>
<evidence type="ECO:0000256" key="1">
    <source>
        <dbReference type="ARBA" id="ARBA00004496"/>
    </source>
</evidence>
<evidence type="ECO:0000256" key="16">
    <source>
        <dbReference type="ARBA" id="ARBA00023316"/>
    </source>
</evidence>
<comment type="function">
    <text evidence="19 20">Catalyzes the last two sequential reactions in the de novo biosynthetic pathway for UDP-N-acetylglucosamine (UDP-GlcNAc). The C-terminal domain catalyzes the transfer of acetyl group from acetyl coenzyme A to glucosamine-1-phosphate (GlcN-1-P) to produce N-acetylglucosamine-1-phosphate (GlcNAc-1-P), which is converted into UDP-GlcNAc by the transfer of uridine 5-monophosphate (from uridine 5-triphosphate), a reaction catalyzed by the N-terminal domain.</text>
</comment>
<dbReference type="SUPFAM" id="SSF53448">
    <property type="entry name" value="Nucleotide-diphospho-sugar transferases"/>
    <property type="match status" value="1"/>
</dbReference>
<evidence type="ECO:0000313" key="23">
    <source>
        <dbReference type="Proteomes" id="UP000825179"/>
    </source>
</evidence>
<evidence type="ECO:0000256" key="8">
    <source>
        <dbReference type="ARBA" id="ARBA00022695"/>
    </source>
</evidence>
<feature type="domain" description="Nucleotidyl transferase" evidence="21">
    <location>
        <begin position="12"/>
        <end position="225"/>
    </location>
</feature>
<evidence type="ECO:0000256" key="19">
    <source>
        <dbReference type="ARBA" id="ARBA00049628"/>
    </source>
</evidence>
<name>A0A8X8IB24_CALTT</name>
<dbReference type="InterPro" id="IPR005882">
    <property type="entry name" value="Bifunctional_GlmU"/>
</dbReference>
<dbReference type="InterPro" id="IPR005835">
    <property type="entry name" value="NTP_transferase_dom"/>
</dbReference>
<comment type="pathway">
    <text evidence="2 20">Nucleotide-sugar biosynthesis; UDP-N-acetyl-alpha-D-glucosamine biosynthesis; N-acetyl-alpha-D-glucosamine 1-phosphate from alpha-D-glucosamine 6-phosphate (route II): step 2/2.</text>
</comment>
<evidence type="ECO:0000256" key="15">
    <source>
        <dbReference type="ARBA" id="ARBA00023315"/>
    </source>
</evidence>
<dbReference type="GO" id="GO:0006048">
    <property type="term" value="P:UDP-N-acetylglucosamine biosynthetic process"/>
    <property type="evidence" value="ECO:0007669"/>
    <property type="project" value="InterPro"/>
</dbReference>
<organism evidence="22 23">
    <name type="scientific">Caldalkalibacillus thermarum (strain TA2.A1)</name>
    <dbReference type="NCBI Taxonomy" id="986075"/>
    <lineage>
        <taxon>Bacteria</taxon>
        <taxon>Bacillati</taxon>
        <taxon>Bacillota</taxon>
        <taxon>Bacilli</taxon>
        <taxon>Bacillales</taxon>
        <taxon>Bacillaceae</taxon>
        <taxon>Caldalkalibacillus</taxon>
    </lineage>
</organism>
<dbReference type="CDD" id="cd03353">
    <property type="entry name" value="LbH_GlmU_C"/>
    <property type="match status" value="1"/>
</dbReference>
<feature type="binding site" evidence="20">
    <location>
        <position position="446"/>
    </location>
    <ligand>
        <name>acetyl-CoA</name>
        <dbReference type="ChEBI" id="CHEBI:57288"/>
    </ligand>
</feature>
<evidence type="ECO:0000256" key="2">
    <source>
        <dbReference type="ARBA" id="ARBA00005166"/>
    </source>
</evidence>
<dbReference type="EMBL" id="CP082237">
    <property type="protein sequence ID" value="QZT34346.1"/>
    <property type="molecule type" value="Genomic_DNA"/>
</dbReference>
<keyword evidence="9 20" id="KW-0479">Metal-binding</keyword>
<proteinExistence type="inferred from homology"/>
<dbReference type="InterPro" id="IPR011004">
    <property type="entry name" value="Trimer_LpxA-like_sf"/>
</dbReference>
<dbReference type="NCBIfam" id="TIGR01173">
    <property type="entry name" value="glmU"/>
    <property type="match status" value="1"/>
</dbReference>
<feature type="binding site" evidence="20">
    <location>
        <position position="28"/>
    </location>
    <ligand>
        <name>UDP-N-acetyl-alpha-D-glucosamine</name>
        <dbReference type="ChEBI" id="CHEBI:57705"/>
    </ligand>
</feature>
<dbReference type="KEGG" id="cthu:HUR95_02775"/>
<evidence type="ECO:0000256" key="12">
    <source>
        <dbReference type="ARBA" id="ARBA00022960"/>
    </source>
</evidence>
<dbReference type="Pfam" id="PF00483">
    <property type="entry name" value="NTP_transferase"/>
    <property type="match status" value="1"/>
</dbReference>
<comment type="caution">
    <text evidence="20">Lacks conserved residue(s) required for the propagation of feature annotation.</text>
</comment>
<evidence type="ECO:0000256" key="20">
    <source>
        <dbReference type="HAMAP-Rule" id="MF_01631"/>
    </source>
</evidence>
<feature type="binding site" evidence="20">
    <location>
        <begin position="14"/>
        <end position="17"/>
    </location>
    <ligand>
        <name>UDP-N-acetyl-alpha-D-glucosamine</name>
        <dbReference type="ChEBI" id="CHEBI:57705"/>
    </ligand>
</feature>
<dbReference type="OrthoDB" id="9775031at2"/>
<evidence type="ECO:0000256" key="9">
    <source>
        <dbReference type="ARBA" id="ARBA00022723"/>
    </source>
</evidence>
<comment type="cofactor">
    <cofactor evidence="20">
        <name>Mg(2+)</name>
        <dbReference type="ChEBI" id="CHEBI:18420"/>
    </cofactor>
    <text evidence="20">Binds 1 Mg(2+) ion per subunit.</text>
</comment>
<dbReference type="InterPro" id="IPR038009">
    <property type="entry name" value="GlmU_C_LbH"/>
</dbReference>
<dbReference type="HAMAP" id="MF_01631">
    <property type="entry name" value="GlmU"/>
    <property type="match status" value="1"/>
</dbReference>
<dbReference type="InterPro" id="IPR050065">
    <property type="entry name" value="GlmU-like"/>
</dbReference>
<dbReference type="SUPFAM" id="SSF51161">
    <property type="entry name" value="Trimeric LpxA-like enzymes"/>
    <property type="match status" value="1"/>
</dbReference>
<feature type="binding site" evidence="20">
    <location>
        <position position="339"/>
    </location>
    <ligand>
        <name>UDP-N-acetyl-alpha-D-glucosamine</name>
        <dbReference type="ChEBI" id="CHEBI:57705"/>
    </ligand>
</feature>